<evidence type="ECO:0000313" key="1">
    <source>
        <dbReference type="EMBL" id="KAJ1188021.1"/>
    </source>
</evidence>
<sequence>MIGPSPVENVSYHQQMVWERGRGRAIEDGARISYELRRGLQIILLNLHPALGANRNRSAGELWRTLQNSGARTERG</sequence>
<comment type="caution">
    <text evidence="1">The sequence shown here is derived from an EMBL/GenBank/DDBJ whole genome shotgun (WGS) entry which is preliminary data.</text>
</comment>
<dbReference type="Proteomes" id="UP001066276">
    <property type="component" value="Chromosome 3_1"/>
</dbReference>
<keyword evidence="2" id="KW-1185">Reference proteome</keyword>
<accession>A0AAV7UHZ8</accession>
<dbReference type="AlphaFoldDB" id="A0AAV7UHZ8"/>
<proteinExistence type="predicted"/>
<protein>
    <submittedName>
        <fullName evidence="1">Uncharacterized protein</fullName>
    </submittedName>
</protein>
<reference evidence="1" key="1">
    <citation type="journal article" date="2022" name="bioRxiv">
        <title>Sequencing and chromosome-scale assembly of the giantPleurodeles waltlgenome.</title>
        <authorList>
            <person name="Brown T."/>
            <person name="Elewa A."/>
            <person name="Iarovenko S."/>
            <person name="Subramanian E."/>
            <person name="Araus A.J."/>
            <person name="Petzold A."/>
            <person name="Susuki M."/>
            <person name="Suzuki K.-i.T."/>
            <person name="Hayashi T."/>
            <person name="Toyoda A."/>
            <person name="Oliveira C."/>
            <person name="Osipova E."/>
            <person name="Leigh N.D."/>
            <person name="Simon A."/>
            <person name="Yun M.H."/>
        </authorList>
    </citation>
    <scope>NUCLEOTIDE SEQUENCE</scope>
    <source>
        <strain evidence="1">20211129_DDA</strain>
        <tissue evidence="1">Liver</tissue>
    </source>
</reference>
<dbReference type="EMBL" id="JANPWB010000005">
    <property type="protein sequence ID" value="KAJ1188021.1"/>
    <property type="molecule type" value="Genomic_DNA"/>
</dbReference>
<organism evidence="1 2">
    <name type="scientific">Pleurodeles waltl</name>
    <name type="common">Iberian ribbed newt</name>
    <dbReference type="NCBI Taxonomy" id="8319"/>
    <lineage>
        <taxon>Eukaryota</taxon>
        <taxon>Metazoa</taxon>
        <taxon>Chordata</taxon>
        <taxon>Craniata</taxon>
        <taxon>Vertebrata</taxon>
        <taxon>Euteleostomi</taxon>
        <taxon>Amphibia</taxon>
        <taxon>Batrachia</taxon>
        <taxon>Caudata</taxon>
        <taxon>Salamandroidea</taxon>
        <taxon>Salamandridae</taxon>
        <taxon>Pleurodelinae</taxon>
        <taxon>Pleurodeles</taxon>
    </lineage>
</organism>
<name>A0AAV7UHZ8_PLEWA</name>
<evidence type="ECO:0000313" key="2">
    <source>
        <dbReference type="Proteomes" id="UP001066276"/>
    </source>
</evidence>
<gene>
    <name evidence="1" type="ORF">NDU88_004786</name>
</gene>